<evidence type="ECO:0000313" key="2">
    <source>
        <dbReference type="Proteomes" id="UP000821845"/>
    </source>
</evidence>
<proteinExistence type="predicted"/>
<organism evidence="1 2">
    <name type="scientific">Hyalomma asiaticum</name>
    <name type="common">Tick</name>
    <dbReference type="NCBI Taxonomy" id="266040"/>
    <lineage>
        <taxon>Eukaryota</taxon>
        <taxon>Metazoa</taxon>
        <taxon>Ecdysozoa</taxon>
        <taxon>Arthropoda</taxon>
        <taxon>Chelicerata</taxon>
        <taxon>Arachnida</taxon>
        <taxon>Acari</taxon>
        <taxon>Parasitiformes</taxon>
        <taxon>Ixodida</taxon>
        <taxon>Ixodoidea</taxon>
        <taxon>Ixodidae</taxon>
        <taxon>Hyalomminae</taxon>
        <taxon>Hyalomma</taxon>
    </lineage>
</organism>
<gene>
    <name evidence="1" type="ORF">HPB50_006370</name>
</gene>
<name>A0ACB7RZL9_HYAAI</name>
<dbReference type="EMBL" id="CM023486">
    <property type="protein sequence ID" value="KAH6927665.1"/>
    <property type="molecule type" value="Genomic_DNA"/>
</dbReference>
<comment type="caution">
    <text evidence="1">The sequence shown here is derived from an EMBL/GenBank/DDBJ whole genome shotgun (WGS) entry which is preliminary data.</text>
</comment>
<evidence type="ECO:0000313" key="1">
    <source>
        <dbReference type="EMBL" id="KAH6927665.1"/>
    </source>
</evidence>
<accession>A0ACB7RZL9</accession>
<protein>
    <submittedName>
        <fullName evidence="1">Uncharacterized protein</fullName>
    </submittedName>
</protein>
<dbReference type="Proteomes" id="UP000821845">
    <property type="component" value="Chromosome 6"/>
</dbReference>
<sequence length="329" mass="37914">MVQPLYSACGRHDKHPLGETVTQCTENAFFPRDWKRTRLKTPVLAHDHDTFHSCCCARGIMMPRNTTTTQLGSLHDHYVQLADPRTSDWPFMGSPVPIVTLIGTYLLFATRIGPWLMRDREPYKIRKLVFAYNVAMVALSFYFMYATMTYMAMRNGPSLLCWPTDPRPTGINMFFLDKAWYYMIMKAGEMLDTLFFVLRKKTRHLSFLHLLHHSLALWSVWLVLTLGITGHVFSFPLLNSAVHIVMYAYYALTALGPSLRPKLWWKKYVTLFQIIQFTALTLHALIPVIVNCGISRILAFVGALEGILFASLFTDFYYTAYVQRSSKSH</sequence>
<reference evidence="1" key="1">
    <citation type="submission" date="2020-05" db="EMBL/GenBank/DDBJ databases">
        <title>Large-scale comparative analyses of tick genomes elucidate their genetic diversity and vector capacities.</title>
        <authorList>
            <person name="Jia N."/>
            <person name="Wang J."/>
            <person name="Shi W."/>
            <person name="Du L."/>
            <person name="Sun Y."/>
            <person name="Zhan W."/>
            <person name="Jiang J."/>
            <person name="Wang Q."/>
            <person name="Zhang B."/>
            <person name="Ji P."/>
            <person name="Sakyi L.B."/>
            <person name="Cui X."/>
            <person name="Yuan T."/>
            <person name="Jiang B."/>
            <person name="Yang W."/>
            <person name="Lam T.T.-Y."/>
            <person name="Chang Q."/>
            <person name="Ding S."/>
            <person name="Wang X."/>
            <person name="Zhu J."/>
            <person name="Ruan X."/>
            <person name="Zhao L."/>
            <person name="Wei J."/>
            <person name="Que T."/>
            <person name="Du C."/>
            <person name="Cheng J."/>
            <person name="Dai P."/>
            <person name="Han X."/>
            <person name="Huang E."/>
            <person name="Gao Y."/>
            <person name="Liu J."/>
            <person name="Shao H."/>
            <person name="Ye R."/>
            <person name="Li L."/>
            <person name="Wei W."/>
            <person name="Wang X."/>
            <person name="Wang C."/>
            <person name="Yang T."/>
            <person name="Huo Q."/>
            <person name="Li W."/>
            <person name="Guo W."/>
            <person name="Chen H."/>
            <person name="Zhou L."/>
            <person name="Ni X."/>
            <person name="Tian J."/>
            <person name="Zhou Y."/>
            <person name="Sheng Y."/>
            <person name="Liu T."/>
            <person name="Pan Y."/>
            <person name="Xia L."/>
            <person name="Li J."/>
            <person name="Zhao F."/>
            <person name="Cao W."/>
        </authorList>
    </citation>
    <scope>NUCLEOTIDE SEQUENCE</scope>
    <source>
        <strain evidence="1">Hyas-2018</strain>
    </source>
</reference>
<keyword evidence="2" id="KW-1185">Reference proteome</keyword>